<evidence type="ECO:0000256" key="4">
    <source>
        <dbReference type="ARBA" id="ARBA00023015"/>
    </source>
</evidence>
<dbReference type="InterPro" id="IPR001138">
    <property type="entry name" value="Zn2Cys6_DnaBD"/>
</dbReference>
<evidence type="ECO:0000313" key="11">
    <source>
        <dbReference type="Proteomes" id="UP000247810"/>
    </source>
</evidence>
<dbReference type="InterPro" id="IPR036864">
    <property type="entry name" value="Zn2-C6_fun-type_DNA-bd_sf"/>
</dbReference>
<dbReference type="Proteomes" id="UP000247810">
    <property type="component" value="Unassembled WGS sequence"/>
</dbReference>
<dbReference type="PANTHER" id="PTHR31845">
    <property type="entry name" value="FINGER DOMAIN PROTEIN, PUTATIVE-RELATED"/>
    <property type="match status" value="1"/>
</dbReference>
<evidence type="ECO:0000256" key="7">
    <source>
        <dbReference type="ARBA" id="ARBA00023242"/>
    </source>
</evidence>
<dbReference type="PROSITE" id="PS50048">
    <property type="entry name" value="ZN2_CY6_FUNGAL_2"/>
    <property type="match status" value="1"/>
</dbReference>
<keyword evidence="7" id="KW-0539">Nucleus</keyword>
<name>A0A319DA08_9EURO</name>
<keyword evidence="11" id="KW-1185">Reference proteome</keyword>
<sequence length="637" mass="71366">MEPAERTPSPPAKRSKKACTECRQQKAKCNAYLTPSQPCTRCSKLNIQCIISDPFRREHKRKRLSELEQETDELRQRLRFTQSNDPRPSPIAMLTAAAEMEVHSVPRGGDLTLPPGSQTPSVENQQQLLPSINLEPLRGPGMDPGIRALDPTEARAVNNVHLTGSEIDEMFQIFFHQYASFLPILDPRCTPNAVYAQSPFLFWAIIGVASRTYAKNPTLLMALARNVIEMAFLSVGSGNSAWHNIQGMLLVLTWPFPKDVNVTDVMFPLSGMLLHIAMQNGLHIPMSSNEFVKRKRLPAPSEAEMIRRSELWAHCVIVYQRACVTKGQPPRSLIDLEPDGNLKHMLFERVSPSLALELKCEDLITRCSVAVLEFGVRTLSIDQEKSFDILLRAFDAQAVDLEAQALSTYDRFSTTMCRLSIQIFHLFRNPSSYSSGCLGQLLITACKTVECIQNMGQTIVNLAAAPVQLNYALLLASAALLRILKGPQWSTMDVDKAKSAFFGSINLARQMTVDTYDIAAKTAIVMNQLWNSMRAFRKSDGSEYVALRIRSRLVLSPVIDAVWWWRDEFDPGFHNMPATQGNVSDGVDTSRENPGNAATAAIDRPDFSYFDEQFEADFEWALTDEVLYGQPDMNRSL</sequence>
<dbReference type="SMART" id="SM00066">
    <property type="entry name" value="GAL4"/>
    <property type="match status" value="1"/>
</dbReference>
<evidence type="ECO:0000256" key="6">
    <source>
        <dbReference type="ARBA" id="ARBA00023163"/>
    </source>
</evidence>
<evidence type="ECO:0000256" key="8">
    <source>
        <dbReference type="SAM" id="Coils"/>
    </source>
</evidence>
<protein>
    <submittedName>
        <fullName evidence="10">C6 zinc finger domain protein</fullName>
    </submittedName>
</protein>
<evidence type="ECO:0000256" key="3">
    <source>
        <dbReference type="ARBA" id="ARBA00022833"/>
    </source>
</evidence>
<feature type="domain" description="Zn(2)-C6 fungal-type" evidence="9">
    <location>
        <begin position="18"/>
        <end position="51"/>
    </location>
</feature>
<dbReference type="GO" id="GO:0008270">
    <property type="term" value="F:zinc ion binding"/>
    <property type="evidence" value="ECO:0007669"/>
    <property type="project" value="InterPro"/>
</dbReference>
<dbReference type="EMBL" id="KZ825882">
    <property type="protein sequence ID" value="PYH93964.1"/>
    <property type="molecule type" value="Genomic_DNA"/>
</dbReference>
<dbReference type="GO" id="GO:0000976">
    <property type="term" value="F:transcription cis-regulatory region binding"/>
    <property type="evidence" value="ECO:0007669"/>
    <property type="project" value="TreeGrafter"/>
</dbReference>
<comment type="subcellular location">
    <subcellularLocation>
        <location evidence="1">Nucleus</location>
    </subcellularLocation>
</comment>
<dbReference type="FunFam" id="4.10.240.10:FF:000003">
    <property type="entry name" value="C6 transcription factor (Leu3)"/>
    <property type="match status" value="1"/>
</dbReference>
<gene>
    <name evidence="10" type="ORF">BO71DRAFT_430504</name>
</gene>
<reference evidence="10 11" key="1">
    <citation type="submission" date="2018-02" db="EMBL/GenBank/DDBJ databases">
        <title>The genomes of Aspergillus section Nigri reveals drivers in fungal speciation.</title>
        <authorList>
            <consortium name="DOE Joint Genome Institute"/>
            <person name="Vesth T.C."/>
            <person name="Nybo J."/>
            <person name="Theobald S."/>
            <person name="Brandl J."/>
            <person name="Frisvad J.C."/>
            <person name="Nielsen K.F."/>
            <person name="Lyhne E.K."/>
            <person name="Kogle M.E."/>
            <person name="Kuo A."/>
            <person name="Riley R."/>
            <person name="Clum A."/>
            <person name="Nolan M."/>
            <person name="Lipzen A."/>
            <person name="Salamov A."/>
            <person name="Henrissat B."/>
            <person name="Wiebenga A."/>
            <person name="De vries R.P."/>
            <person name="Grigoriev I.V."/>
            <person name="Mortensen U.H."/>
            <person name="Andersen M.R."/>
            <person name="Baker S.E."/>
        </authorList>
    </citation>
    <scope>NUCLEOTIDE SEQUENCE [LARGE SCALE GENOMIC DNA]</scope>
    <source>
        <strain evidence="10 11">CBS 707.79</strain>
    </source>
</reference>
<dbReference type="Gene3D" id="4.10.240.10">
    <property type="entry name" value="Zn(2)-C6 fungal-type DNA-binding domain"/>
    <property type="match status" value="1"/>
</dbReference>
<keyword evidence="4" id="KW-0805">Transcription regulation</keyword>
<keyword evidence="5" id="KW-0238">DNA-binding</keyword>
<dbReference type="VEuPathDB" id="FungiDB:BO71DRAFT_430504"/>
<feature type="coiled-coil region" evidence="8">
    <location>
        <begin position="57"/>
        <end position="84"/>
    </location>
</feature>
<dbReference type="SUPFAM" id="SSF57701">
    <property type="entry name" value="Zn2/Cys6 DNA-binding domain"/>
    <property type="match status" value="1"/>
</dbReference>
<dbReference type="Pfam" id="PF00172">
    <property type="entry name" value="Zn_clus"/>
    <property type="match status" value="1"/>
</dbReference>
<dbReference type="OrthoDB" id="3163292at2759"/>
<dbReference type="GO" id="GO:0001216">
    <property type="term" value="F:DNA-binding transcription activator activity"/>
    <property type="evidence" value="ECO:0007669"/>
    <property type="project" value="UniProtKB-ARBA"/>
</dbReference>
<dbReference type="GO" id="GO:0005634">
    <property type="term" value="C:nucleus"/>
    <property type="evidence" value="ECO:0007669"/>
    <property type="project" value="UniProtKB-SubCell"/>
</dbReference>
<dbReference type="InterPro" id="IPR051089">
    <property type="entry name" value="prtT"/>
</dbReference>
<dbReference type="AlphaFoldDB" id="A0A319DA08"/>
<accession>A0A319DA08</accession>
<dbReference type="PANTHER" id="PTHR31845:SF21">
    <property type="entry name" value="REGULATORY PROTEIN LEU3"/>
    <property type="match status" value="1"/>
</dbReference>
<evidence type="ECO:0000256" key="2">
    <source>
        <dbReference type="ARBA" id="ARBA00022723"/>
    </source>
</evidence>
<organism evidence="10 11">
    <name type="scientific">Aspergillus ellipticus CBS 707.79</name>
    <dbReference type="NCBI Taxonomy" id="1448320"/>
    <lineage>
        <taxon>Eukaryota</taxon>
        <taxon>Fungi</taxon>
        <taxon>Dikarya</taxon>
        <taxon>Ascomycota</taxon>
        <taxon>Pezizomycotina</taxon>
        <taxon>Eurotiomycetes</taxon>
        <taxon>Eurotiomycetidae</taxon>
        <taxon>Eurotiales</taxon>
        <taxon>Aspergillaceae</taxon>
        <taxon>Aspergillus</taxon>
        <taxon>Aspergillus subgen. Circumdati</taxon>
    </lineage>
</organism>
<dbReference type="CDD" id="cd12148">
    <property type="entry name" value="fungal_TF_MHR"/>
    <property type="match status" value="1"/>
</dbReference>
<keyword evidence="6" id="KW-0804">Transcription</keyword>
<evidence type="ECO:0000259" key="9">
    <source>
        <dbReference type="PROSITE" id="PS50048"/>
    </source>
</evidence>
<dbReference type="CDD" id="cd00067">
    <property type="entry name" value="GAL4"/>
    <property type="match status" value="1"/>
</dbReference>
<keyword evidence="2" id="KW-0479">Metal-binding</keyword>
<dbReference type="GO" id="GO:0000981">
    <property type="term" value="F:DNA-binding transcription factor activity, RNA polymerase II-specific"/>
    <property type="evidence" value="ECO:0007669"/>
    <property type="project" value="InterPro"/>
</dbReference>
<evidence type="ECO:0000256" key="5">
    <source>
        <dbReference type="ARBA" id="ARBA00023125"/>
    </source>
</evidence>
<proteinExistence type="predicted"/>
<evidence type="ECO:0000313" key="10">
    <source>
        <dbReference type="EMBL" id="PYH93964.1"/>
    </source>
</evidence>
<dbReference type="PROSITE" id="PS00463">
    <property type="entry name" value="ZN2_CY6_FUNGAL_1"/>
    <property type="match status" value="1"/>
</dbReference>
<keyword evidence="3" id="KW-0862">Zinc</keyword>
<dbReference type="STRING" id="1448320.A0A319DA08"/>
<evidence type="ECO:0000256" key="1">
    <source>
        <dbReference type="ARBA" id="ARBA00004123"/>
    </source>
</evidence>
<keyword evidence="8" id="KW-0175">Coiled coil</keyword>